<proteinExistence type="predicted"/>
<sequence length="184" mass="21626">MDFNKHWHLEGKHAFLSASQYHWIRYDEEKLAGTFLRHKAKQRGTELHALAYDLIRFGVNLPKNNKTLNRYVNDAIGYRMTPEQVLVYSDNAFGTADTISFRKNKLRVHDLKTGEHPANGEQLEVYNAFFCLEYMIKPFEIEIENRIYQNDDCIVFEPDPAKITHIMDRIITFDKIIDSIKSEV</sequence>
<dbReference type="GeneID" id="18565682"/>
<dbReference type="EMBL" id="GU580941">
    <property type="protein sequence ID" value="ADD80996.1"/>
    <property type="molecule type" value="Genomic_DNA"/>
</dbReference>
<evidence type="ECO:0000313" key="2">
    <source>
        <dbReference type="Proteomes" id="UP000002347"/>
    </source>
</evidence>
<keyword evidence="2" id="KW-1185">Reference proteome</keyword>
<dbReference type="Proteomes" id="UP000002347">
    <property type="component" value="Segment"/>
</dbReference>
<organism evidence="1 2">
    <name type="scientific">Rhodococcus phage ReqiPepy6</name>
    <dbReference type="NCBI Taxonomy" id="691965"/>
    <lineage>
        <taxon>Viruses</taxon>
        <taxon>Duplodnaviria</taxon>
        <taxon>Heunggongvirae</taxon>
        <taxon>Uroviricota</taxon>
        <taxon>Caudoviricetes</taxon>
        <taxon>Pepyhexavirus</taxon>
        <taxon>Pepyhexavirus pepy6</taxon>
    </lineage>
</organism>
<dbReference type="KEGG" id="vg:18565682"/>
<evidence type="ECO:0000313" key="1">
    <source>
        <dbReference type="EMBL" id="ADD80996.1"/>
    </source>
</evidence>
<name>D4P7L6_9CAUD</name>
<dbReference type="OrthoDB" id="8644at10239"/>
<gene>
    <name evidence="1" type="ORF">Pepy6gene105</name>
</gene>
<dbReference type="RefSeq" id="YP_009017719.1">
    <property type="nucleotide sequence ID" value="NC_023735.1"/>
</dbReference>
<accession>D4P7L6</accession>
<protein>
    <submittedName>
        <fullName evidence="1">Gp105</fullName>
    </submittedName>
</protein>
<reference evidence="1 2" key="1">
    <citation type="journal article" date="2011" name="Appl. Environ. Microbiol.">
        <title>Genomic and functional analyses of Rhodococcus equi phages ReqiPepy6, ReqiPoco6, ReqiPine5, and ReqiDocB7.</title>
        <authorList>
            <person name="Summer E.J."/>
            <person name="Liu M."/>
            <person name="Gill J.J."/>
            <person name="Grant M."/>
            <person name="Chan-Cortes T.N."/>
            <person name="Ferguson L."/>
            <person name="Janes C."/>
            <person name="Lange K."/>
            <person name="Bertoli M."/>
            <person name="Moore C."/>
            <person name="Orchard R.C."/>
            <person name="Cohen N."/>
            <person name="Young R."/>
        </authorList>
    </citation>
    <scope>NUCLEOTIDE SEQUENCE [LARGE SCALE GENOMIC DNA]</scope>
</reference>